<dbReference type="EMBL" id="CP012677">
    <property type="protein sequence ID" value="ALE93758.1"/>
    <property type="molecule type" value="Genomic_DNA"/>
</dbReference>
<proteinExistence type="predicted"/>
<name>A0A0M4RRA8_9MICC</name>
<accession>A0A0M4RRA8</accession>
<dbReference type="AlphaFoldDB" id="A0A0M4RRA8"/>
<reference evidence="3" key="1">
    <citation type="submission" date="2015-09" db="EMBL/GenBank/DDBJ databases">
        <title>Complete genome of Arthrobacter alpinus strain R3.8.</title>
        <authorList>
            <person name="See-Too W.S."/>
            <person name="Chan K.G."/>
        </authorList>
    </citation>
    <scope>NUCLEOTIDE SEQUENCE [LARGE SCALE GENOMIC DNA]</scope>
    <source>
        <strain evidence="3">R3.8</strain>
    </source>
</reference>
<evidence type="ECO:0000313" key="2">
    <source>
        <dbReference type="EMBL" id="ALE93758.1"/>
    </source>
</evidence>
<dbReference type="Proteomes" id="UP000062833">
    <property type="component" value="Chromosome"/>
</dbReference>
<gene>
    <name evidence="2" type="ORF">AOC05_17855</name>
</gene>
<keyword evidence="3" id="KW-1185">Reference proteome</keyword>
<dbReference type="KEGG" id="aaq:AOC05_17855"/>
<organism evidence="2 3">
    <name type="scientific">Arthrobacter alpinus</name>
    <dbReference type="NCBI Taxonomy" id="656366"/>
    <lineage>
        <taxon>Bacteria</taxon>
        <taxon>Bacillati</taxon>
        <taxon>Actinomycetota</taxon>
        <taxon>Actinomycetes</taxon>
        <taxon>Micrococcales</taxon>
        <taxon>Micrococcaceae</taxon>
        <taxon>Arthrobacter</taxon>
    </lineage>
</organism>
<evidence type="ECO:0000313" key="3">
    <source>
        <dbReference type="Proteomes" id="UP000062833"/>
    </source>
</evidence>
<dbReference type="PATRIC" id="fig|656366.3.peg.3840"/>
<evidence type="ECO:0000256" key="1">
    <source>
        <dbReference type="SAM" id="MobiDB-lite"/>
    </source>
</evidence>
<sequence>MHKSFRTIGAGVLLMAMALTGCSSTSRLGVDPTARTRVTAQPAKVALPPLPSPPARPSTRTRAERVEELVLEKSASIGVKITSVEWHNLSEYICGDLSKGGTGRWTPNAARVLSPENQQKLADLNLDGAILSDCPDAKGLPEWKSSYFGSPLSASLAYSESSERQSADNAYRQRILNYDREIVQYGKTYGVDISSLRPLLEGASSGYSATCRDGTVSQSGGKQGACSHHGGVNK</sequence>
<protein>
    <submittedName>
        <fullName evidence="2">Uncharacterized protein</fullName>
    </submittedName>
</protein>
<feature type="region of interest" description="Disordered" evidence="1">
    <location>
        <begin position="213"/>
        <end position="234"/>
    </location>
</feature>
<dbReference type="PROSITE" id="PS51257">
    <property type="entry name" value="PROKAR_LIPOPROTEIN"/>
    <property type="match status" value="1"/>
</dbReference>
<dbReference type="OrthoDB" id="3400991at2"/>